<dbReference type="PROSITE" id="PS01219">
    <property type="entry name" value="AMMONIUM_TRANSP"/>
    <property type="match status" value="1"/>
</dbReference>
<name>A0AAW2HPP0_9NEOP</name>
<dbReference type="InterPro" id="IPR024041">
    <property type="entry name" value="NH4_transpt_AmtB-like_dom"/>
</dbReference>
<dbReference type="AlphaFoldDB" id="A0AAW2HPP0"/>
<dbReference type="GO" id="GO:0097272">
    <property type="term" value="P:ammonium homeostasis"/>
    <property type="evidence" value="ECO:0007669"/>
    <property type="project" value="TreeGrafter"/>
</dbReference>
<evidence type="ECO:0000256" key="3">
    <source>
        <dbReference type="ARBA" id="ARBA00022448"/>
    </source>
</evidence>
<evidence type="ECO:0000313" key="10">
    <source>
        <dbReference type="EMBL" id="KAL0271894.1"/>
    </source>
</evidence>
<evidence type="ECO:0000256" key="7">
    <source>
        <dbReference type="ARBA" id="ARBA00023177"/>
    </source>
</evidence>
<proteinExistence type="inferred from homology"/>
<dbReference type="PANTHER" id="PTHR11730:SF6">
    <property type="entry name" value="AMMONIUM TRANSPORTER"/>
    <property type="match status" value="1"/>
</dbReference>
<comment type="caution">
    <text evidence="10">The sequence shown here is derived from an EMBL/GenBank/DDBJ whole genome shotgun (WGS) entry which is preliminary data.</text>
</comment>
<dbReference type="InterPro" id="IPR029020">
    <property type="entry name" value="Ammonium/urea_transptr"/>
</dbReference>
<feature type="transmembrane region" description="Helical" evidence="8">
    <location>
        <begin position="67"/>
        <end position="88"/>
    </location>
</feature>
<organism evidence="10">
    <name type="scientific">Menopon gallinae</name>
    <name type="common">poultry shaft louse</name>
    <dbReference type="NCBI Taxonomy" id="328185"/>
    <lineage>
        <taxon>Eukaryota</taxon>
        <taxon>Metazoa</taxon>
        <taxon>Ecdysozoa</taxon>
        <taxon>Arthropoda</taxon>
        <taxon>Hexapoda</taxon>
        <taxon>Insecta</taxon>
        <taxon>Pterygota</taxon>
        <taxon>Neoptera</taxon>
        <taxon>Paraneoptera</taxon>
        <taxon>Psocodea</taxon>
        <taxon>Troctomorpha</taxon>
        <taxon>Phthiraptera</taxon>
        <taxon>Amblycera</taxon>
        <taxon>Menoponidae</taxon>
        <taxon>Menopon</taxon>
    </lineage>
</organism>
<comment type="similarity">
    <text evidence="2">Belongs to the ammonia transporter channel (TC 1.A.11.2) family.</text>
</comment>
<dbReference type="Pfam" id="PF00909">
    <property type="entry name" value="Ammonium_transp"/>
    <property type="match status" value="1"/>
</dbReference>
<reference evidence="10" key="1">
    <citation type="journal article" date="2024" name="Gigascience">
        <title>Chromosome-level genome of the poultry shaft louse Menopon gallinae provides insight into the host-switching and adaptive evolution of parasitic lice.</title>
        <authorList>
            <person name="Xu Y."/>
            <person name="Ma L."/>
            <person name="Liu S."/>
            <person name="Liang Y."/>
            <person name="Liu Q."/>
            <person name="He Z."/>
            <person name="Tian L."/>
            <person name="Duan Y."/>
            <person name="Cai W."/>
            <person name="Li H."/>
            <person name="Song F."/>
        </authorList>
    </citation>
    <scope>NUCLEOTIDE SEQUENCE</scope>
    <source>
        <strain evidence="10">Cailab_2023a</strain>
    </source>
</reference>
<accession>A0AAW2HPP0</accession>
<evidence type="ECO:0000256" key="5">
    <source>
        <dbReference type="ARBA" id="ARBA00022989"/>
    </source>
</evidence>
<keyword evidence="6 8" id="KW-0472">Membrane</keyword>
<feature type="domain" description="Ammonium transporter AmtB-like" evidence="9">
    <location>
        <begin position="1"/>
        <end position="257"/>
    </location>
</feature>
<keyword evidence="7" id="KW-0924">Ammonia transport</keyword>
<feature type="transmembrane region" description="Helical" evidence="8">
    <location>
        <begin position="206"/>
        <end position="225"/>
    </location>
</feature>
<dbReference type="InterPro" id="IPR018047">
    <property type="entry name" value="Ammonium_transpt_CS"/>
</dbReference>
<sequence>MQCGFACLEAGSIRTKNVTNIIMKNMLDIFISCLAYWMVGYAFAYGRGNPFIGLTYWAGAGIPKNKYSHWFFQFVFAATAATIVSGAVAERCNFVAYIVYSAVISGVIYPVVSHWVWAKGGWLIDMGYTDFAGSGAVHLLGGACSLIAAMLLGPRIGRFERVEMPGHSIPLVGIGGLILITGFLAFNGGSLGTITTFDAGSSISMVISNTVVGGTSAAGIALIAGRTGLAGPKSWNFSLTLNGALTGMVGVLPFKSWIALKNYFKA</sequence>
<dbReference type="GO" id="GO:0005886">
    <property type="term" value="C:plasma membrane"/>
    <property type="evidence" value="ECO:0007669"/>
    <property type="project" value="TreeGrafter"/>
</dbReference>
<keyword evidence="5 8" id="KW-1133">Transmembrane helix</keyword>
<keyword evidence="3" id="KW-0813">Transport</keyword>
<dbReference type="GO" id="GO:0008519">
    <property type="term" value="F:ammonium channel activity"/>
    <property type="evidence" value="ECO:0007669"/>
    <property type="project" value="InterPro"/>
</dbReference>
<keyword evidence="4 8" id="KW-0812">Transmembrane</keyword>
<evidence type="ECO:0000256" key="2">
    <source>
        <dbReference type="ARBA" id="ARBA00005887"/>
    </source>
</evidence>
<feature type="transmembrane region" description="Helical" evidence="8">
    <location>
        <begin position="237"/>
        <end position="260"/>
    </location>
</feature>
<feature type="transmembrane region" description="Helical" evidence="8">
    <location>
        <begin position="168"/>
        <end position="186"/>
    </location>
</feature>
<feature type="transmembrane region" description="Helical" evidence="8">
    <location>
        <begin position="26"/>
        <end position="47"/>
    </location>
</feature>
<dbReference type="EMBL" id="JARGDH010000003">
    <property type="protein sequence ID" value="KAL0271894.1"/>
    <property type="molecule type" value="Genomic_DNA"/>
</dbReference>
<protein>
    <recommendedName>
        <fullName evidence="9">Ammonium transporter AmtB-like domain-containing protein</fullName>
    </recommendedName>
</protein>
<comment type="subcellular location">
    <subcellularLocation>
        <location evidence="1">Membrane</location>
        <topology evidence="1">Multi-pass membrane protein</topology>
    </subcellularLocation>
</comment>
<gene>
    <name evidence="10" type="ORF">PYX00_005058</name>
</gene>
<dbReference type="Gene3D" id="1.10.3430.10">
    <property type="entry name" value="Ammonium transporter AmtB like domains"/>
    <property type="match status" value="1"/>
</dbReference>
<evidence type="ECO:0000256" key="8">
    <source>
        <dbReference type="SAM" id="Phobius"/>
    </source>
</evidence>
<evidence type="ECO:0000259" key="9">
    <source>
        <dbReference type="Pfam" id="PF00909"/>
    </source>
</evidence>
<evidence type="ECO:0000256" key="6">
    <source>
        <dbReference type="ARBA" id="ARBA00023136"/>
    </source>
</evidence>
<feature type="transmembrane region" description="Helical" evidence="8">
    <location>
        <begin position="137"/>
        <end position="156"/>
    </location>
</feature>
<dbReference type="PANTHER" id="PTHR11730">
    <property type="entry name" value="AMMONIUM TRANSPORTER"/>
    <property type="match status" value="1"/>
</dbReference>
<dbReference type="SUPFAM" id="SSF111352">
    <property type="entry name" value="Ammonium transporter"/>
    <property type="match status" value="1"/>
</dbReference>
<evidence type="ECO:0000256" key="1">
    <source>
        <dbReference type="ARBA" id="ARBA00004141"/>
    </source>
</evidence>
<evidence type="ECO:0000256" key="4">
    <source>
        <dbReference type="ARBA" id="ARBA00022692"/>
    </source>
</evidence>
<feature type="transmembrane region" description="Helical" evidence="8">
    <location>
        <begin position="95"/>
        <end position="117"/>
    </location>
</feature>